<dbReference type="OrthoDB" id="582619at2"/>
<gene>
    <name evidence="1" type="ORF">GKIL_2168</name>
</gene>
<accession>U5QLE5</accession>
<reference evidence="1 2" key="1">
    <citation type="journal article" date="2013" name="PLoS ONE">
        <title>Cultivation and Complete Genome Sequencing of Gloeobacter kilaueensis sp. nov., from a Lava Cave in Kilauea Caldera, Hawai'i.</title>
        <authorList>
            <person name="Saw J.H."/>
            <person name="Schatz M."/>
            <person name="Brown M.V."/>
            <person name="Kunkel D.D."/>
            <person name="Foster J.S."/>
            <person name="Shick H."/>
            <person name="Christensen S."/>
            <person name="Hou S."/>
            <person name="Wan X."/>
            <person name="Donachie S.P."/>
        </authorList>
    </citation>
    <scope>NUCLEOTIDE SEQUENCE [LARGE SCALE GENOMIC DNA]</scope>
    <source>
        <strain evidence="2">JS</strain>
    </source>
</reference>
<sequence>MLSPFLESVLEPQKGWISPRLVAHALRMQLQELSAIVQVHRNTLTRHPESPEVQNRLGQVVRIINRAAAMVGGDSNRAVLWFRYEPLSGFDRKTAEQLVAAGHGDAVEAHLDMLIEGVYA</sequence>
<dbReference type="AlphaFoldDB" id="U5QLE5"/>
<dbReference type="eggNOG" id="ENOG50324AW">
    <property type="taxonomic scope" value="Bacteria"/>
</dbReference>
<organism evidence="1 2">
    <name type="scientific">Gloeobacter kilaueensis (strain ATCC BAA-2537 / CCAP 1431/1 / ULC 316 / JS1)</name>
    <dbReference type="NCBI Taxonomy" id="1183438"/>
    <lineage>
        <taxon>Bacteria</taxon>
        <taxon>Bacillati</taxon>
        <taxon>Cyanobacteriota</taxon>
        <taxon>Cyanophyceae</taxon>
        <taxon>Gloeobacterales</taxon>
        <taxon>Gloeobacteraceae</taxon>
        <taxon>Gloeobacter</taxon>
    </lineage>
</organism>
<keyword evidence="2" id="KW-1185">Reference proteome</keyword>
<dbReference type="KEGG" id="glj:GKIL_2168"/>
<dbReference type="RefSeq" id="WP_023173560.1">
    <property type="nucleotide sequence ID" value="NC_022600.1"/>
</dbReference>
<proteinExistence type="predicted"/>
<dbReference type="Proteomes" id="UP000017396">
    <property type="component" value="Chromosome"/>
</dbReference>
<evidence type="ECO:0000313" key="1">
    <source>
        <dbReference type="EMBL" id="AGY58414.1"/>
    </source>
</evidence>
<dbReference type="EMBL" id="CP003587">
    <property type="protein sequence ID" value="AGY58414.1"/>
    <property type="molecule type" value="Genomic_DNA"/>
</dbReference>
<dbReference type="HOGENOM" id="CLU_135057_2_0_3"/>
<evidence type="ECO:0008006" key="3">
    <source>
        <dbReference type="Google" id="ProtNLM"/>
    </source>
</evidence>
<name>U5QLE5_GLOK1</name>
<protein>
    <recommendedName>
        <fullName evidence="3">Antitoxin Xre/MbcA/ParS-like toxin-binding domain-containing protein</fullName>
    </recommendedName>
</protein>
<evidence type="ECO:0000313" key="2">
    <source>
        <dbReference type="Proteomes" id="UP000017396"/>
    </source>
</evidence>
<dbReference type="STRING" id="1183438.GKIL_2168"/>